<keyword evidence="2" id="KW-1185">Reference proteome</keyword>
<evidence type="ECO:0000313" key="2">
    <source>
        <dbReference type="Proteomes" id="UP001290455"/>
    </source>
</evidence>
<dbReference type="RefSeq" id="WP_322445635.1">
    <property type="nucleotide sequence ID" value="NZ_JAXOFX010000003.1"/>
</dbReference>
<organism evidence="1 2">
    <name type="scientific">Robertmurraya mangrovi</name>
    <dbReference type="NCBI Taxonomy" id="3098077"/>
    <lineage>
        <taxon>Bacteria</taxon>
        <taxon>Bacillati</taxon>
        <taxon>Bacillota</taxon>
        <taxon>Bacilli</taxon>
        <taxon>Bacillales</taxon>
        <taxon>Bacillaceae</taxon>
        <taxon>Robertmurraya</taxon>
    </lineage>
</organism>
<gene>
    <name evidence="1" type="ORF">SM124_06210</name>
</gene>
<name>A0ABU5IW22_9BACI</name>
<dbReference type="InterPro" id="IPR007553">
    <property type="entry name" value="2-thiour_desulf"/>
</dbReference>
<proteinExistence type="predicted"/>
<dbReference type="EMBL" id="JAXOFX010000003">
    <property type="protein sequence ID" value="MDZ5471337.1"/>
    <property type="molecule type" value="Genomic_DNA"/>
</dbReference>
<dbReference type="Pfam" id="PF04463">
    <property type="entry name" value="2-thiour_desulf"/>
    <property type="match status" value="1"/>
</dbReference>
<dbReference type="Proteomes" id="UP001290455">
    <property type="component" value="Unassembled WGS sequence"/>
</dbReference>
<accession>A0ABU5IW22</accession>
<reference evidence="1 2" key="1">
    <citation type="submission" date="2023-11" db="EMBL/GenBank/DDBJ databases">
        <title>Bacillus jintuensis, isolated from a mudflat on the Beibu Gulf coast.</title>
        <authorList>
            <person name="Li M."/>
        </authorList>
    </citation>
    <scope>NUCLEOTIDE SEQUENCE [LARGE SCALE GENOMIC DNA]</scope>
    <source>
        <strain evidence="1 2">31A1R</strain>
    </source>
</reference>
<protein>
    <submittedName>
        <fullName evidence="1">DUF523 domain-containing protein</fullName>
    </submittedName>
</protein>
<dbReference type="PANTHER" id="PTHR30087:SF1">
    <property type="entry name" value="HYPOTHETICAL CYTOSOLIC PROTEIN"/>
    <property type="match status" value="1"/>
</dbReference>
<evidence type="ECO:0000313" key="1">
    <source>
        <dbReference type="EMBL" id="MDZ5471337.1"/>
    </source>
</evidence>
<dbReference type="PANTHER" id="PTHR30087">
    <property type="entry name" value="INNER MEMBRANE PROTEIN"/>
    <property type="match status" value="1"/>
</dbReference>
<comment type="caution">
    <text evidence="1">The sequence shown here is derived from an EMBL/GenBank/DDBJ whole genome shotgun (WGS) entry which is preliminary data.</text>
</comment>
<sequence>MLVVSSCLAGLKVRYNGSHSLHSVIERLVIEGKAITICPELLSGFSTPREPAEIIGGNGQDVLNGKARVVEKSGRDVTDMYLDGAEKTLELVKQYKATAVILKEYSPSCGSTKIYNGDFDGSLISGDGVTSALLRKHGIEVYSERNMNQLLESMTP</sequence>